<organism evidence="5">
    <name type="scientific">freshwater metagenome</name>
    <dbReference type="NCBI Taxonomy" id="449393"/>
    <lineage>
        <taxon>unclassified sequences</taxon>
        <taxon>metagenomes</taxon>
        <taxon>ecological metagenomes</taxon>
    </lineage>
</organism>
<accession>A0A6J6ZUP6</accession>
<dbReference type="Gene3D" id="3.20.20.70">
    <property type="entry name" value="Aldolase class I"/>
    <property type="match status" value="1"/>
</dbReference>
<dbReference type="InterPro" id="IPR008567">
    <property type="entry name" value="BKACE"/>
</dbReference>
<dbReference type="PANTHER" id="PTHR37418">
    <property type="entry name" value="3-KETO-5-AMINOHEXANOATE CLEAVAGE ENZYME-RELATED"/>
    <property type="match status" value="1"/>
</dbReference>
<reference evidence="5" key="1">
    <citation type="submission" date="2020-05" db="EMBL/GenBank/DDBJ databases">
        <authorList>
            <person name="Chiriac C."/>
            <person name="Salcher M."/>
            <person name="Ghai R."/>
            <person name="Kavagutti S V."/>
        </authorList>
    </citation>
    <scope>NUCLEOTIDE SEQUENCE</scope>
</reference>
<dbReference type="GO" id="GO:0043720">
    <property type="term" value="F:3-keto-5-aminohexanoate cleavage activity"/>
    <property type="evidence" value="ECO:0007669"/>
    <property type="project" value="InterPro"/>
</dbReference>
<dbReference type="PANTHER" id="PTHR37418:SF2">
    <property type="entry name" value="3-KETO-5-AMINOHEXANOATE CLEAVAGE ENZYME"/>
    <property type="match status" value="1"/>
</dbReference>
<gene>
    <name evidence="5" type="ORF">UFOPK3204_00365</name>
</gene>
<evidence type="ECO:0000256" key="3">
    <source>
        <dbReference type="ARBA" id="ARBA00022723"/>
    </source>
</evidence>
<sequence>MNYEREREAMSDIVVITCAVTGGMTVPAQSPAIPVTVDEIVSQGVEAAEAGASILHIHVREETTGRPVADLDLFERVLSQLKERTDAVLQPTTGGGQGMTIVERGAIIPRFQPEMATLNAGSINFGLYPIAERELEFQEWERAYLEGTRDYVFRNTFADVTYLAGLMDEANTRPEIEIYDVGHLFNLRQLIKDGVLSAPFNLQFVLGVLGANSFEPDQLVHMLRTAERLFGVGSFTWSAAGVGYPAEFGAAALSMMMGGNIRVGLEDNLRITKRELAHSNADLVSKVVTLAENFDKRPATPQEARALLGLKGAQDVKF</sequence>
<dbReference type="GO" id="GO:0046872">
    <property type="term" value="F:metal ion binding"/>
    <property type="evidence" value="ECO:0007669"/>
    <property type="project" value="UniProtKB-KW"/>
</dbReference>
<name>A0A6J6ZUP6_9ZZZZ</name>
<keyword evidence="2" id="KW-0808">Transferase</keyword>
<protein>
    <submittedName>
        <fullName evidence="5">Unannotated protein</fullName>
    </submittedName>
</protein>
<comment type="cofactor">
    <cofactor evidence="1">
        <name>Zn(2+)</name>
        <dbReference type="ChEBI" id="CHEBI:29105"/>
    </cofactor>
</comment>
<dbReference type="EMBL" id="CAFABK010000010">
    <property type="protein sequence ID" value="CAB4824190.1"/>
    <property type="molecule type" value="Genomic_DNA"/>
</dbReference>
<evidence type="ECO:0000256" key="4">
    <source>
        <dbReference type="ARBA" id="ARBA00022833"/>
    </source>
</evidence>
<dbReference type="AlphaFoldDB" id="A0A6J6ZUP6"/>
<dbReference type="Pfam" id="PF05853">
    <property type="entry name" value="BKACE"/>
    <property type="match status" value="1"/>
</dbReference>
<proteinExistence type="predicted"/>
<evidence type="ECO:0000313" key="5">
    <source>
        <dbReference type="EMBL" id="CAB4824190.1"/>
    </source>
</evidence>
<keyword evidence="4" id="KW-0862">Zinc</keyword>
<dbReference type="InterPro" id="IPR013785">
    <property type="entry name" value="Aldolase_TIM"/>
</dbReference>
<evidence type="ECO:0000256" key="1">
    <source>
        <dbReference type="ARBA" id="ARBA00001947"/>
    </source>
</evidence>
<keyword evidence="3" id="KW-0479">Metal-binding</keyword>
<evidence type="ECO:0000256" key="2">
    <source>
        <dbReference type="ARBA" id="ARBA00022679"/>
    </source>
</evidence>